<reference evidence="3 4" key="1">
    <citation type="journal article" date="2023" name="Plant Biotechnol. J.">
        <title>Chromosome-level wild Hevea brasiliensis genome provides new tools for genomic-assisted breeding and valuable loci to elevate rubber yield.</title>
        <authorList>
            <person name="Cheng H."/>
            <person name="Song X."/>
            <person name="Hu Y."/>
            <person name="Wu T."/>
            <person name="Yang Q."/>
            <person name="An Z."/>
            <person name="Feng S."/>
            <person name="Deng Z."/>
            <person name="Wu W."/>
            <person name="Zeng X."/>
            <person name="Tu M."/>
            <person name="Wang X."/>
            <person name="Huang H."/>
        </authorList>
    </citation>
    <scope>NUCLEOTIDE SEQUENCE [LARGE SCALE GENOMIC DNA]</scope>
    <source>
        <strain evidence="3">MT/VB/25A 57/8</strain>
    </source>
</reference>
<proteinExistence type="predicted"/>
<feature type="region of interest" description="Disordered" evidence="1">
    <location>
        <begin position="1"/>
        <end position="26"/>
    </location>
</feature>
<accession>A0ABQ9LFV0</accession>
<dbReference type="PANTHER" id="PTHR31721:SF3">
    <property type="entry name" value="EXPRESSED PROTEIN"/>
    <property type="match status" value="1"/>
</dbReference>
<name>A0ABQ9LFV0_HEVBR</name>
<evidence type="ECO:0000256" key="1">
    <source>
        <dbReference type="SAM" id="MobiDB-lite"/>
    </source>
</evidence>
<comment type="caution">
    <text evidence="3">The sequence shown here is derived from an EMBL/GenBank/DDBJ whole genome shotgun (WGS) entry which is preliminary data.</text>
</comment>
<evidence type="ECO:0000256" key="2">
    <source>
        <dbReference type="SAM" id="Phobius"/>
    </source>
</evidence>
<feature type="transmembrane region" description="Helical" evidence="2">
    <location>
        <begin position="168"/>
        <end position="195"/>
    </location>
</feature>
<gene>
    <name evidence="3" type="ORF">P3X46_020931</name>
</gene>
<dbReference type="Pfam" id="PF03350">
    <property type="entry name" value="UPF0114"/>
    <property type="match status" value="1"/>
</dbReference>
<dbReference type="Proteomes" id="UP001174677">
    <property type="component" value="Chromosome 12"/>
</dbReference>
<keyword evidence="4" id="KW-1185">Reference proteome</keyword>
<dbReference type="PANTHER" id="PTHR31721">
    <property type="entry name" value="OS06G0710300 PROTEIN"/>
    <property type="match status" value="1"/>
</dbReference>
<organism evidence="3 4">
    <name type="scientific">Hevea brasiliensis</name>
    <name type="common">Para rubber tree</name>
    <name type="synonym">Siphonia brasiliensis</name>
    <dbReference type="NCBI Taxonomy" id="3981"/>
    <lineage>
        <taxon>Eukaryota</taxon>
        <taxon>Viridiplantae</taxon>
        <taxon>Streptophyta</taxon>
        <taxon>Embryophyta</taxon>
        <taxon>Tracheophyta</taxon>
        <taxon>Spermatophyta</taxon>
        <taxon>Magnoliopsida</taxon>
        <taxon>eudicotyledons</taxon>
        <taxon>Gunneridae</taxon>
        <taxon>Pentapetalae</taxon>
        <taxon>rosids</taxon>
        <taxon>fabids</taxon>
        <taxon>Malpighiales</taxon>
        <taxon>Euphorbiaceae</taxon>
        <taxon>Crotonoideae</taxon>
        <taxon>Micrandreae</taxon>
        <taxon>Hevea</taxon>
    </lineage>
</organism>
<dbReference type="EMBL" id="JARPOI010000012">
    <property type="protein sequence ID" value="KAJ9166145.1"/>
    <property type="molecule type" value="Genomic_DNA"/>
</dbReference>
<keyword evidence="2" id="KW-1133">Transmembrane helix</keyword>
<keyword evidence="2" id="KW-0812">Transmembrane</keyword>
<sequence length="295" mass="32067">MATTRLLRSFRPLRHVPPPGSTSSSVTTVKFIGKNTAGLGGEKMVSGDGDKRKSTAAAMKPSVSTNESLITAESRVDEGLDLSSLLATVCNALFKVLKPAVKRKPWNLQVQMLIEKAIIDCRFFTLFAIAGSLLGSVLCFLEGCFLILKSYFHYFNTLSHSFDQGHLVQLLIEAIDMFLVGTAMLIFGVGLYVIFVGPKNSKDERPWLPGSNFFGLFYLKSLPTWMQMESVTQAKSRIGHAAMMILQVGLLEKFKNIPLVTSLDLASFAGSVLVSSACIFILSKLSVGGISGEGR</sequence>
<dbReference type="InterPro" id="IPR005134">
    <property type="entry name" value="UPF0114"/>
</dbReference>
<evidence type="ECO:0000313" key="3">
    <source>
        <dbReference type="EMBL" id="KAJ9166145.1"/>
    </source>
</evidence>
<protein>
    <submittedName>
        <fullName evidence="3">Uncharacterized protein</fullName>
    </submittedName>
</protein>
<feature type="transmembrane region" description="Helical" evidence="2">
    <location>
        <begin position="123"/>
        <end position="148"/>
    </location>
</feature>
<evidence type="ECO:0000313" key="4">
    <source>
        <dbReference type="Proteomes" id="UP001174677"/>
    </source>
</evidence>
<keyword evidence="2" id="KW-0472">Membrane</keyword>